<feature type="non-terminal residue" evidence="1">
    <location>
        <position position="150"/>
    </location>
</feature>
<gene>
    <name evidence="1" type="ORF">GMARGA_LOCUS36267</name>
</gene>
<comment type="caution">
    <text evidence="1">The sequence shown here is derived from an EMBL/GenBank/DDBJ whole genome shotgun (WGS) entry which is preliminary data.</text>
</comment>
<feature type="non-terminal residue" evidence="1">
    <location>
        <position position="1"/>
    </location>
</feature>
<reference evidence="1 2" key="1">
    <citation type="submission" date="2021-06" db="EMBL/GenBank/DDBJ databases">
        <authorList>
            <person name="Kallberg Y."/>
            <person name="Tangrot J."/>
            <person name="Rosling A."/>
        </authorList>
    </citation>
    <scope>NUCLEOTIDE SEQUENCE [LARGE SCALE GENOMIC DNA]</scope>
    <source>
        <strain evidence="1 2">120-4 pot B 10/14</strain>
    </source>
</reference>
<keyword evidence="2" id="KW-1185">Reference proteome</keyword>
<name>A0ABN7WXT4_GIGMA</name>
<evidence type="ECO:0000313" key="1">
    <source>
        <dbReference type="EMBL" id="CAG8842948.1"/>
    </source>
</evidence>
<accession>A0ABN7WXT4</accession>
<proteinExistence type="predicted"/>
<sequence length="150" mass="17284">WYRDNKINNDQNFLMQYNPISLCVELSNNYAIANAFNLEYIKQLQKGELYILVLRNINNTRSKYGYAYRLMKKIIDVAINNDQSENAPITNPIIFVRRRKPPGRAKSNVEIQESSTKNVAICLILIPTSNHLIIESDVKDVVKRVIIGLS</sequence>
<protein>
    <submittedName>
        <fullName evidence="1">38918_t:CDS:1</fullName>
    </submittedName>
</protein>
<organism evidence="1 2">
    <name type="scientific">Gigaspora margarita</name>
    <dbReference type="NCBI Taxonomy" id="4874"/>
    <lineage>
        <taxon>Eukaryota</taxon>
        <taxon>Fungi</taxon>
        <taxon>Fungi incertae sedis</taxon>
        <taxon>Mucoromycota</taxon>
        <taxon>Glomeromycotina</taxon>
        <taxon>Glomeromycetes</taxon>
        <taxon>Diversisporales</taxon>
        <taxon>Gigasporaceae</taxon>
        <taxon>Gigaspora</taxon>
    </lineage>
</organism>
<dbReference type="EMBL" id="CAJVQB010070792">
    <property type="protein sequence ID" value="CAG8842948.1"/>
    <property type="molecule type" value="Genomic_DNA"/>
</dbReference>
<evidence type="ECO:0000313" key="2">
    <source>
        <dbReference type="Proteomes" id="UP000789901"/>
    </source>
</evidence>
<dbReference type="Proteomes" id="UP000789901">
    <property type="component" value="Unassembled WGS sequence"/>
</dbReference>